<gene>
    <name evidence="1" type="ORF">dnl_00623</name>
</gene>
<keyword evidence="2" id="KW-1185">Reference proteome</keyword>
<protein>
    <submittedName>
        <fullName evidence="1">Uncharacterized protein</fullName>
    </submittedName>
</protein>
<organism evidence="1 2">
    <name type="scientific">Desulfonema limicola</name>
    <dbReference type="NCBI Taxonomy" id="45656"/>
    <lineage>
        <taxon>Bacteria</taxon>
        <taxon>Pseudomonadati</taxon>
        <taxon>Thermodesulfobacteriota</taxon>
        <taxon>Desulfobacteria</taxon>
        <taxon>Desulfobacterales</taxon>
        <taxon>Desulfococcaceae</taxon>
        <taxon>Desulfonema</taxon>
    </lineage>
</organism>
<reference evidence="1" key="1">
    <citation type="journal article" date="2021" name="Microb. Physiol.">
        <title>Proteogenomic Insights into the Physiology of Marine, Sulfate-Reducing, Filamentous Desulfonema limicola and Desulfonema magnum.</title>
        <authorList>
            <person name="Schnaars V."/>
            <person name="Wohlbrand L."/>
            <person name="Scheve S."/>
            <person name="Hinrichs C."/>
            <person name="Reinhardt R."/>
            <person name="Rabus R."/>
        </authorList>
    </citation>
    <scope>NUCLEOTIDE SEQUENCE</scope>
    <source>
        <strain evidence="1">5ac10</strain>
    </source>
</reference>
<evidence type="ECO:0000313" key="2">
    <source>
        <dbReference type="Proteomes" id="UP000663720"/>
    </source>
</evidence>
<dbReference type="KEGG" id="dli:dnl_00623"/>
<dbReference type="RefSeq" id="WP_207689791.1">
    <property type="nucleotide sequence ID" value="NZ_CP061799.1"/>
</dbReference>
<sequence length="137" mass="15791">MNEQTITLTLPNSIYDRIRSTAQAASITSEEVITQSVSLLLPAFESDIPPNLRFNLTKLPLLNDIQLWKTANSRMNNNQQLRLEELAELQKHRSLTRIEQSELDNLMNEAQQIMLCKAESRRILAQRGHIVFKPIEH</sequence>
<evidence type="ECO:0000313" key="1">
    <source>
        <dbReference type="EMBL" id="QTA77865.1"/>
    </source>
</evidence>
<name>A0A975GE93_9BACT</name>
<proteinExistence type="predicted"/>
<accession>A0A975GE93</accession>
<dbReference type="EMBL" id="CP061799">
    <property type="protein sequence ID" value="QTA77865.1"/>
    <property type="molecule type" value="Genomic_DNA"/>
</dbReference>
<dbReference type="AlphaFoldDB" id="A0A975GE93"/>
<dbReference type="Proteomes" id="UP000663720">
    <property type="component" value="Chromosome"/>
</dbReference>